<evidence type="ECO:0000313" key="3">
    <source>
        <dbReference type="Proteomes" id="UP000645828"/>
    </source>
</evidence>
<dbReference type="EMBL" id="CAJHUB010000676">
    <property type="protein sequence ID" value="CAD7675855.1"/>
    <property type="molecule type" value="Genomic_DNA"/>
</dbReference>
<dbReference type="InterPro" id="IPR029254">
    <property type="entry name" value="MRFAP1"/>
</dbReference>
<organism evidence="2 3">
    <name type="scientific">Nyctereutes procyonoides</name>
    <name type="common">Raccoon dog</name>
    <name type="synonym">Canis procyonoides</name>
    <dbReference type="NCBI Taxonomy" id="34880"/>
    <lineage>
        <taxon>Eukaryota</taxon>
        <taxon>Metazoa</taxon>
        <taxon>Chordata</taxon>
        <taxon>Craniata</taxon>
        <taxon>Vertebrata</taxon>
        <taxon>Euteleostomi</taxon>
        <taxon>Mammalia</taxon>
        <taxon>Eutheria</taxon>
        <taxon>Laurasiatheria</taxon>
        <taxon>Carnivora</taxon>
        <taxon>Caniformia</taxon>
        <taxon>Canidae</taxon>
        <taxon>Nyctereutes</taxon>
    </lineage>
</organism>
<accession>A0A811YIP7</accession>
<comment type="caution">
    <text evidence="2">The sequence shown here is derived from an EMBL/GenBank/DDBJ whole genome shotgun (WGS) entry which is preliminary data.</text>
</comment>
<sequence length="82" mass="9642">MQPLVITKQSELEKVEALVSKEDFKQFLLPVIRKMQEDVTSCTQVQRRVYMQNRSKLWKVDSLLIQIKTHVKASEESTLDHL</sequence>
<dbReference type="Pfam" id="PF15155">
    <property type="entry name" value="MRFAP1"/>
    <property type="match status" value="1"/>
</dbReference>
<dbReference type="PANTHER" id="PTHR31324:SF1">
    <property type="entry name" value="MORF4 FAMILY-ASSOCIATED PROTEIN 1"/>
    <property type="match status" value="1"/>
</dbReference>
<comment type="similarity">
    <text evidence="1">Belongs to the MORF4 family-associated protein family.</text>
</comment>
<gene>
    <name evidence="2" type="ORF">NYPRO_LOCUS8650</name>
</gene>
<reference evidence="2" key="1">
    <citation type="submission" date="2020-12" db="EMBL/GenBank/DDBJ databases">
        <authorList>
            <consortium name="Molecular Ecology Group"/>
        </authorList>
    </citation>
    <scope>NUCLEOTIDE SEQUENCE</scope>
    <source>
        <strain evidence="2">TBG_1078</strain>
    </source>
</reference>
<evidence type="ECO:0000256" key="1">
    <source>
        <dbReference type="ARBA" id="ARBA00005515"/>
    </source>
</evidence>
<dbReference type="PANTHER" id="PTHR31324">
    <property type="entry name" value="MORF4 FAMILY-ASSOCIATED PROTEIN 1-RELATED"/>
    <property type="match status" value="1"/>
</dbReference>
<protein>
    <submittedName>
        <fullName evidence="2">(raccoon dog) hypothetical protein</fullName>
    </submittedName>
</protein>
<keyword evidence="3" id="KW-1185">Reference proteome</keyword>
<dbReference type="AlphaFoldDB" id="A0A811YIP7"/>
<proteinExistence type="inferred from homology"/>
<evidence type="ECO:0000313" key="2">
    <source>
        <dbReference type="EMBL" id="CAD7675855.1"/>
    </source>
</evidence>
<name>A0A811YIP7_NYCPR</name>
<dbReference type="Proteomes" id="UP000645828">
    <property type="component" value="Unassembled WGS sequence"/>
</dbReference>